<sequence>MLITLGDGDDNGLSLGLQWAGVRAVVGKLRLVSHMWFFGPSKGQDFVQVLEYLMDSRNKEKLKHVLSDEAWERFVAAANLSREEADALYADLSQLEALMAMEDKDMPSADQLHGEIFMKEFPQVKQDLEDRIQQLYALADEVDEVHKDCTIAQVAAASTGAASGLLSIAGLCLAPFTGGASMVLSATGMGLGTAAAVTVSKNASGKAKASSLLSIDIDPDKVVVKDLRCSTPKFGFLAQRCIQSLLGIVKNARAFKLAKSNPLLAAKAMGFLRPGAVSAQSSKQLQKAFGGTALARSKGARVLGAAIAGVFLLVDVVDLVKESKHLHEGAKAESAEELRQQAQELERRLEELTRIHESL</sequence>
<dbReference type="InterPro" id="IPR008405">
    <property type="entry name" value="ApoL"/>
</dbReference>
<dbReference type="Pfam" id="PF05461">
    <property type="entry name" value="ApoL"/>
    <property type="match status" value="1"/>
</dbReference>
<evidence type="ECO:0000313" key="4">
    <source>
        <dbReference type="Proteomes" id="UP001177744"/>
    </source>
</evidence>
<dbReference type="PANTHER" id="PTHR14096">
    <property type="entry name" value="APOLIPOPROTEIN L"/>
    <property type="match status" value="1"/>
</dbReference>
<dbReference type="GO" id="GO:0006869">
    <property type="term" value="P:lipid transport"/>
    <property type="evidence" value="ECO:0007669"/>
    <property type="project" value="InterPro"/>
</dbReference>
<dbReference type="GO" id="GO:0042157">
    <property type="term" value="P:lipoprotein metabolic process"/>
    <property type="evidence" value="ECO:0007669"/>
    <property type="project" value="InterPro"/>
</dbReference>
<evidence type="ECO:0008006" key="5">
    <source>
        <dbReference type="Google" id="ProtNLM"/>
    </source>
</evidence>
<dbReference type="GO" id="GO:0008289">
    <property type="term" value="F:lipid binding"/>
    <property type="evidence" value="ECO:0007669"/>
    <property type="project" value="InterPro"/>
</dbReference>
<name>A0AA40LQB1_CNENI</name>
<dbReference type="GO" id="GO:0016020">
    <property type="term" value="C:membrane"/>
    <property type="evidence" value="ECO:0007669"/>
    <property type="project" value="TreeGrafter"/>
</dbReference>
<keyword evidence="4" id="KW-1185">Reference proteome</keyword>
<comment type="similarity">
    <text evidence="1">Belongs to the apolipoprotein L family.</text>
</comment>
<dbReference type="EMBL" id="JAULJE010000007">
    <property type="protein sequence ID" value="KAK1341565.1"/>
    <property type="molecule type" value="Genomic_DNA"/>
</dbReference>
<evidence type="ECO:0000256" key="2">
    <source>
        <dbReference type="SAM" id="Coils"/>
    </source>
</evidence>
<evidence type="ECO:0000313" key="3">
    <source>
        <dbReference type="EMBL" id="KAK1341565.1"/>
    </source>
</evidence>
<evidence type="ECO:0000256" key="1">
    <source>
        <dbReference type="ARBA" id="ARBA00010090"/>
    </source>
</evidence>
<dbReference type="Proteomes" id="UP001177744">
    <property type="component" value="Unassembled WGS sequence"/>
</dbReference>
<proteinExistence type="inferred from homology"/>
<dbReference type="GO" id="GO:0005576">
    <property type="term" value="C:extracellular region"/>
    <property type="evidence" value="ECO:0007669"/>
    <property type="project" value="InterPro"/>
</dbReference>
<organism evidence="3 4">
    <name type="scientific">Cnephaeus nilssonii</name>
    <name type="common">Northern bat</name>
    <name type="synonym">Eptesicus nilssonii</name>
    <dbReference type="NCBI Taxonomy" id="3371016"/>
    <lineage>
        <taxon>Eukaryota</taxon>
        <taxon>Metazoa</taxon>
        <taxon>Chordata</taxon>
        <taxon>Craniata</taxon>
        <taxon>Vertebrata</taxon>
        <taxon>Euteleostomi</taxon>
        <taxon>Mammalia</taxon>
        <taxon>Eutheria</taxon>
        <taxon>Laurasiatheria</taxon>
        <taxon>Chiroptera</taxon>
        <taxon>Yangochiroptera</taxon>
        <taxon>Vespertilionidae</taxon>
        <taxon>Cnephaeus</taxon>
    </lineage>
</organism>
<dbReference type="AlphaFoldDB" id="A0AA40LQB1"/>
<accession>A0AA40LQB1</accession>
<reference evidence="3" key="1">
    <citation type="submission" date="2023-06" db="EMBL/GenBank/DDBJ databases">
        <title>Reference genome for the Northern bat (Eptesicus nilssonii), a most northern bat species.</title>
        <authorList>
            <person name="Laine V.N."/>
            <person name="Pulliainen A.T."/>
            <person name="Lilley T.M."/>
        </authorList>
    </citation>
    <scope>NUCLEOTIDE SEQUENCE</scope>
    <source>
        <strain evidence="3">BLF_Eptnil</strain>
        <tissue evidence="3">Kidney</tissue>
    </source>
</reference>
<feature type="coiled-coil region" evidence="2">
    <location>
        <begin position="328"/>
        <end position="355"/>
    </location>
</feature>
<gene>
    <name evidence="3" type="ORF">QTO34_017980</name>
</gene>
<protein>
    <recommendedName>
        <fullName evidence="5">Apolipoprotein L3</fullName>
    </recommendedName>
</protein>
<comment type="caution">
    <text evidence="3">The sequence shown here is derived from an EMBL/GenBank/DDBJ whole genome shotgun (WGS) entry which is preliminary data.</text>
</comment>
<keyword evidence="2" id="KW-0175">Coiled coil</keyword>
<dbReference type="PANTHER" id="PTHR14096:SF27">
    <property type="entry name" value="APOLIPOPROTEIN L2"/>
    <property type="match status" value="1"/>
</dbReference>